<reference evidence="1 2" key="1">
    <citation type="journal article" date="2020" name="bioRxiv">
        <title>Sequence and annotation of 42 cannabis genomes reveals extensive copy number variation in cannabinoid synthesis and pathogen resistance genes.</title>
        <authorList>
            <person name="Mckernan K.J."/>
            <person name="Helbert Y."/>
            <person name="Kane L.T."/>
            <person name="Ebling H."/>
            <person name="Zhang L."/>
            <person name="Liu B."/>
            <person name="Eaton Z."/>
            <person name="Mclaughlin S."/>
            <person name="Kingan S."/>
            <person name="Baybayan P."/>
            <person name="Concepcion G."/>
            <person name="Jordan M."/>
            <person name="Riva A."/>
            <person name="Barbazuk W."/>
            <person name="Harkins T."/>
        </authorList>
    </citation>
    <scope>NUCLEOTIDE SEQUENCE [LARGE SCALE GENOMIC DNA]</scope>
    <source>
        <strain evidence="2">cv. Jamaican Lion 4</strain>
        <tissue evidence="1">Leaf</tissue>
    </source>
</reference>
<keyword evidence="2" id="KW-1185">Reference proteome</keyword>
<evidence type="ECO:0000313" key="1">
    <source>
        <dbReference type="EMBL" id="KAF4398781.1"/>
    </source>
</evidence>
<dbReference type="EMBL" id="JAATIQ010000023">
    <property type="protein sequence ID" value="KAF4398781.1"/>
    <property type="molecule type" value="Genomic_DNA"/>
</dbReference>
<comment type="caution">
    <text evidence="1">The sequence shown here is derived from an EMBL/GenBank/DDBJ whole genome shotgun (WGS) entry which is preliminary data.</text>
</comment>
<proteinExistence type="predicted"/>
<name>A0A7J6HV99_CANSA</name>
<gene>
    <name evidence="1" type="ORF">G4B88_028144</name>
</gene>
<organism evidence="1 2">
    <name type="scientific">Cannabis sativa</name>
    <name type="common">Hemp</name>
    <name type="synonym">Marijuana</name>
    <dbReference type="NCBI Taxonomy" id="3483"/>
    <lineage>
        <taxon>Eukaryota</taxon>
        <taxon>Viridiplantae</taxon>
        <taxon>Streptophyta</taxon>
        <taxon>Embryophyta</taxon>
        <taxon>Tracheophyta</taxon>
        <taxon>Spermatophyta</taxon>
        <taxon>Magnoliopsida</taxon>
        <taxon>eudicotyledons</taxon>
        <taxon>Gunneridae</taxon>
        <taxon>Pentapetalae</taxon>
        <taxon>rosids</taxon>
        <taxon>fabids</taxon>
        <taxon>Rosales</taxon>
        <taxon>Cannabaceae</taxon>
        <taxon>Cannabis</taxon>
    </lineage>
</organism>
<sequence>MVHGLSQRQAYTLQTLFLSLIETNRPPLLYINEGKHTSCHPSAVSDIIQSAPSHSDNNNTTTVSPTLTAKLKLLHLQCHLLLSHQHPLLLTPHQHQNLRLFTSERKTMSAMEFRGFCSSKGRKIIKEEAEGK</sequence>
<protein>
    <submittedName>
        <fullName evidence="1">Uncharacterized protein</fullName>
    </submittedName>
</protein>
<evidence type="ECO:0000313" key="2">
    <source>
        <dbReference type="Proteomes" id="UP000583929"/>
    </source>
</evidence>
<dbReference type="Proteomes" id="UP000583929">
    <property type="component" value="Unassembled WGS sequence"/>
</dbReference>
<dbReference type="AlphaFoldDB" id="A0A7J6HV99"/>
<accession>A0A7J6HV99</accession>